<dbReference type="InterPro" id="IPR050378">
    <property type="entry name" value="Metallo-dep_Hydrolases_sf"/>
</dbReference>
<evidence type="ECO:0000313" key="3">
    <source>
        <dbReference type="Proteomes" id="UP000295063"/>
    </source>
</evidence>
<feature type="domain" description="Amidohydrolase 3" evidence="1">
    <location>
        <begin position="45"/>
        <end position="221"/>
    </location>
</feature>
<dbReference type="Gene3D" id="2.30.40.10">
    <property type="entry name" value="Urease, subunit C, domain 1"/>
    <property type="match status" value="1"/>
</dbReference>
<proteinExistence type="predicted"/>
<dbReference type="Pfam" id="PF07969">
    <property type="entry name" value="Amidohydro_3"/>
    <property type="match status" value="2"/>
</dbReference>
<accession>A0A4R1PPE9</accession>
<gene>
    <name evidence="2" type="ORF">EV210_11873</name>
</gene>
<dbReference type="InterPro" id="IPR011059">
    <property type="entry name" value="Metal-dep_hydrolase_composite"/>
</dbReference>
<dbReference type="AlphaFoldDB" id="A0A4R1PPE9"/>
<dbReference type="InterPro" id="IPR023100">
    <property type="entry name" value="D-aminoacylase_insert_dom_sf"/>
</dbReference>
<protein>
    <submittedName>
        <fullName evidence="2">N-acyl-D-amino-acid deacylase</fullName>
    </submittedName>
</protein>
<name>A0A4R1PPE9_9FIRM</name>
<dbReference type="Proteomes" id="UP000295063">
    <property type="component" value="Unassembled WGS sequence"/>
</dbReference>
<dbReference type="Gene3D" id="3.30.1490.130">
    <property type="entry name" value="D-aminoacylase. Domain 3"/>
    <property type="match status" value="1"/>
</dbReference>
<dbReference type="RefSeq" id="WP_165898982.1">
    <property type="nucleotide sequence ID" value="NZ_SLUI01000018.1"/>
</dbReference>
<dbReference type="InterPro" id="IPR013108">
    <property type="entry name" value="Amidohydro_3"/>
</dbReference>
<evidence type="ECO:0000313" key="2">
    <source>
        <dbReference type="EMBL" id="TCL33300.1"/>
    </source>
</evidence>
<dbReference type="GO" id="GO:0016811">
    <property type="term" value="F:hydrolase activity, acting on carbon-nitrogen (but not peptide) bonds, in linear amides"/>
    <property type="evidence" value="ECO:0007669"/>
    <property type="project" value="InterPro"/>
</dbReference>
<sequence length="530" mass="57518">MANLLIRNARVVDGTGNPWYIADVAVTGDTISEIGRLSDDGSYDEVIEAEGLTLAPGFFDMHSHSDLSLLVHPAAAAKIRQGITTELISQDGLGVAPMVPEHINEYRKYLSGLQGDPAIEWTWRSFADYLTRMETIGTATNVASLLSHGPLRVVAVGLEERHATAQELSHMAELARQSFAEGAFGLSTGLIYPPCVFAADDELHILGEATAAAGGLFVVHVRNERGLIKESIQEIFDLGYKTGVKPHISHLKVIGKENWGTAGEILALFDEARNNGLDVGFDQYPYPAGSTMLSILVPAHAHAGGPESFLERLKDKQMRALLAEQMVTGLPGWENINTAAGWDRILITGVNDGPNKQWEGKTIFDIACQKDLSPQDVIFDLLLEEELQVSMVNFSLYEADVVTILQHSLGMLGTDGLLGGKPHPRAYGSTARILQKYVREDGVISLEQAIARMTSRPAAQLGIYDRGIIRPGMKADLVLFDAETVQDMATYTDSCRHPEGFSYVWVNGTAALANGVETGVLSGRVLRKGQ</sequence>
<dbReference type="EMBL" id="SLUI01000018">
    <property type="protein sequence ID" value="TCL33300.1"/>
    <property type="molecule type" value="Genomic_DNA"/>
</dbReference>
<feature type="domain" description="Amidohydrolase 3" evidence="1">
    <location>
        <begin position="412"/>
        <end position="508"/>
    </location>
</feature>
<dbReference type="SUPFAM" id="SSF51556">
    <property type="entry name" value="Metallo-dependent hydrolases"/>
    <property type="match status" value="1"/>
</dbReference>
<keyword evidence="3" id="KW-1185">Reference proteome</keyword>
<reference evidence="2 3" key="1">
    <citation type="submission" date="2019-03" db="EMBL/GenBank/DDBJ databases">
        <title>Genomic Encyclopedia of Type Strains, Phase IV (KMG-IV): sequencing the most valuable type-strain genomes for metagenomic binning, comparative biology and taxonomic classification.</title>
        <authorList>
            <person name="Goeker M."/>
        </authorList>
    </citation>
    <scope>NUCLEOTIDE SEQUENCE [LARGE SCALE GENOMIC DNA]</scope>
    <source>
        <strain evidence="2 3">DSM 15969</strain>
    </source>
</reference>
<dbReference type="PANTHER" id="PTHR11647">
    <property type="entry name" value="HYDRANTOINASE/DIHYDROPYRIMIDINASE FAMILY MEMBER"/>
    <property type="match status" value="1"/>
</dbReference>
<dbReference type="Gene3D" id="3.20.20.140">
    <property type="entry name" value="Metal-dependent hydrolases"/>
    <property type="match status" value="1"/>
</dbReference>
<dbReference type="PANTHER" id="PTHR11647:SF1">
    <property type="entry name" value="COLLAPSIN RESPONSE MEDIATOR PROTEIN"/>
    <property type="match status" value="1"/>
</dbReference>
<organism evidence="2 3">
    <name type="scientific">Anaerospora hongkongensis</name>
    <dbReference type="NCBI Taxonomy" id="244830"/>
    <lineage>
        <taxon>Bacteria</taxon>
        <taxon>Bacillati</taxon>
        <taxon>Bacillota</taxon>
        <taxon>Negativicutes</taxon>
        <taxon>Selenomonadales</taxon>
        <taxon>Sporomusaceae</taxon>
        <taxon>Anaerospora</taxon>
    </lineage>
</organism>
<dbReference type="CDD" id="cd01297">
    <property type="entry name" value="D-aminoacylase"/>
    <property type="match status" value="1"/>
</dbReference>
<dbReference type="InterPro" id="IPR032466">
    <property type="entry name" value="Metal_Hydrolase"/>
</dbReference>
<comment type="caution">
    <text evidence="2">The sequence shown here is derived from an EMBL/GenBank/DDBJ whole genome shotgun (WGS) entry which is preliminary data.</text>
</comment>
<evidence type="ECO:0000259" key="1">
    <source>
        <dbReference type="Pfam" id="PF07969"/>
    </source>
</evidence>
<dbReference type="SUPFAM" id="SSF51338">
    <property type="entry name" value="Composite domain of metallo-dependent hydrolases"/>
    <property type="match status" value="1"/>
</dbReference>